<organism evidence="2 3">
    <name type="scientific">Acinetobacter stercoris</name>
    <dbReference type="NCBI Taxonomy" id="2126983"/>
    <lineage>
        <taxon>Bacteria</taxon>
        <taxon>Pseudomonadati</taxon>
        <taxon>Pseudomonadota</taxon>
        <taxon>Gammaproteobacteria</taxon>
        <taxon>Moraxellales</taxon>
        <taxon>Moraxellaceae</taxon>
        <taxon>Acinetobacter</taxon>
    </lineage>
</organism>
<reference evidence="3" key="1">
    <citation type="submission" date="2018-03" db="EMBL/GenBank/DDBJ databases">
        <authorList>
            <person name="Blom J."/>
        </authorList>
    </citation>
    <scope>NUCLEOTIDE SEQUENCE [LARGE SCALE GENOMIC DNA]</scope>
    <source>
        <strain evidence="3">KPC-SM-21</strain>
    </source>
</reference>
<feature type="region of interest" description="Disordered" evidence="1">
    <location>
        <begin position="140"/>
        <end position="164"/>
    </location>
</feature>
<dbReference type="InParanoid" id="A0A2U3N2A8"/>
<dbReference type="RefSeq" id="WP_121975181.1">
    <property type="nucleotide sequence ID" value="NZ_OOGT01000171.1"/>
</dbReference>
<evidence type="ECO:0000256" key="1">
    <source>
        <dbReference type="SAM" id="MobiDB-lite"/>
    </source>
</evidence>
<gene>
    <name evidence="2" type="ORF">KPC_2942</name>
</gene>
<proteinExistence type="predicted"/>
<sequence length="337" mass="38712">MTNIISAQEAISALQAGKNVLCRPAGGLLGFDELNQFPATVFFTNDHEFCIKRETTVLADIQFTKPVEPHDLELGQEIFIVMPTCILRTQYDHEHGDICLSVANGFAQLDVENAKLQLQAFGKTFGNMITEIEIKDGFNDKPKRTRASQKKAEPEQVTELKTESIDSPQHEFQSILDDLIDRALTAKTEIEVTKLYRYTVQWTDEQRKPLDDVINKRLTELRVKNSKYEIEFADLHAVVMHAKTPKEANDVIEKTQHWTEEQRKPLIVEISKKLAELNPPEKSESSLMVRVQKAESLEELQLLENEVQQINPEIQERMMSYVNQRRSDLVSDEEIKF</sequence>
<dbReference type="AlphaFoldDB" id="A0A2U3N2A8"/>
<evidence type="ECO:0000313" key="2">
    <source>
        <dbReference type="EMBL" id="SPL71764.1"/>
    </source>
</evidence>
<dbReference type="OrthoDB" id="6684503at2"/>
<feature type="compositionally biased region" description="Basic and acidic residues" evidence="1">
    <location>
        <begin position="150"/>
        <end position="164"/>
    </location>
</feature>
<name>A0A2U3N2A8_9GAMM</name>
<accession>A0A2U3N2A8</accession>
<dbReference type="EMBL" id="OOGT01000171">
    <property type="protein sequence ID" value="SPL71764.1"/>
    <property type="molecule type" value="Genomic_DNA"/>
</dbReference>
<protein>
    <submittedName>
        <fullName evidence="2">Uncharacterized protein</fullName>
    </submittedName>
</protein>
<evidence type="ECO:0000313" key="3">
    <source>
        <dbReference type="Proteomes" id="UP000245974"/>
    </source>
</evidence>
<keyword evidence="3" id="KW-1185">Reference proteome</keyword>
<dbReference type="Proteomes" id="UP000245974">
    <property type="component" value="Unassembled WGS sequence"/>
</dbReference>